<reference evidence="9 10" key="1">
    <citation type="journal article" date="2014" name="PLoS ONE">
        <title>Physiological and genomic features of a novel sulfur-oxidizing gammaproteobacterium belonging to a previously uncultivated symbiotic lineage isolated from a hydrothermal vent.</title>
        <authorList>
            <person name="Nunoura T."/>
            <person name="Takaki Y."/>
            <person name="Kazama H."/>
            <person name="Kakuta J."/>
            <person name="Shimamura S."/>
            <person name="Makita H."/>
            <person name="Hirai M."/>
            <person name="Miyazaki M."/>
            <person name="Takai K."/>
        </authorList>
    </citation>
    <scope>NUCLEOTIDE SEQUENCE [LARGE SCALE GENOMIC DNA]</scope>
    <source>
        <strain evidence="9 10">Hiromi1</strain>
    </source>
</reference>
<name>A0A7U6GIJ4_9GAMM</name>
<organism evidence="9 10">
    <name type="scientific">Thiolapillus brandeum</name>
    <dbReference type="NCBI Taxonomy" id="1076588"/>
    <lineage>
        <taxon>Bacteria</taxon>
        <taxon>Pseudomonadati</taxon>
        <taxon>Pseudomonadota</taxon>
        <taxon>Gammaproteobacteria</taxon>
        <taxon>Chromatiales</taxon>
        <taxon>Sedimenticolaceae</taxon>
        <taxon>Thiolapillus</taxon>
    </lineage>
</organism>
<dbReference type="Proteomes" id="UP000031631">
    <property type="component" value="Chromosome"/>
</dbReference>
<dbReference type="InterPro" id="IPR038770">
    <property type="entry name" value="Na+/solute_symporter_sf"/>
</dbReference>
<evidence type="ECO:0000256" key="6">
    <source>
        <dbReference type="ARBA" id="ARBA00022989"/>
    </source>
</evidence>
<evidence type="ECO:0000256" key="2">
    <source>
        <dbReference type="ARBA" id="ARBA00010145"/>
    </source>
</evidence>
<evidence type="ECO:0000256" key="5">
    <source>
        <dbReference type="ARBA" id="ARBA00022692"/>
    </source>
</evidence>
<dbReference type="InterPro" id="IPR004776">
    <property type="entry name" value="Mem_transp_PIN-like"/>
</dbReference>
<keyword evidence="7 8" id="KW-0472">Membrane</keyword>
<dbReference type="KEGG" id="tbn:TBH_C1327"/>
<feature type="transmembrane region" description="Helical" evidence="8">
    <location>
        <begin position="190"/>
        <end position="210"/>
    </location>
</feature>
<feature type="transmembrane region" description="Helical" evidence="8">
    <location>
        <begin position="251"/>
        <end position="271"/>
    </location>
</feature>
<accession>A0A7U6GIJ4</accession>
<comment type="similarity">
    <text evidence="2">Belongs to the auxin efflux carrier (TC 2.A.69) family.</text>
</comment>
<dbReference type="PANTHER" id="PTHR36838">
    <property type="entry name" value="AUXIN EFFLUX CARRIER FAMILY PROTEIN"/>
    <property type="match status" value="1"/>
</dbReference>
<sequence length="304" mass="32696">MHSVILQMAALILCGVAWRILKPGQLDADTTRKVLTSVVYYLLLPALVLKILWSAPLGMTSFMISLLAAAGVLSAIALSSLACRSCRQSKAVTGAVILAASFPNATYMGLPVLENILGETGANIAIQYDLFACTPLLLTVGILLSRHFGRDDRGGHVLTALIKVPPLWAAMAAVIFNMAEIPISAWLDQWLGMLASGVIPLMLFSLGLSLRWHTWHPGQLPALLPVLVLQLFLTPLLVWGLSLWLGLEQDVLTGVVLEAAMPSMVLGIVLCDQYKLDTGLYAAAVTLTTALSLFTLPLWFDLIA</sequence>
<feature type="transmembrane region" description="Helical" evidence="8">
    <location>
        <begin position="222"/>
        <end position="245"/>
    </location>
</feature>
<keyword evidence="3" id="KW-0813">Transport</keyword>
<feature type="transmembrane region" description="Helical" evidence="8">
    <location>
        <begin position="6"/>
        <end position="22"/>
    </location>
</feature>
<dbReference type="Pfam" id="PF03547">
    <property type="entry name" value="Mem_trans"/>
    <property type="match status" value="2"/>
</dbReference>
<evidence type="ECO:0000313" key="10">
    <source>
        <dbReference type="Proteomes" id="UP000031631"/>
    </source>
</evidence>
<keyword evidence="5 8" id="KW-0812">Transmembrane</keyword>
<feature type="transmembrane region" description="Helical" evidence="8">
    <location>
        <begin position="157"/>
        <end position="178"/>
    </location>
</feature>
<comment type="subcellular location">
    <subcellularLocation>
        <location evidence="1">Cell membrane</location>
        <topology evidence="1">Multi-pass membrane protein</topology>
    </subcellularLocation>
</comment>
<dbReference type="PANTHER" id="PTHR36838:SF3">
    <property type="entry name" value="TRANSPORTER AUXIN EFFLUX CARRIER EC FAMILY"/>
    <property type="match status" value="1"/>
</dbReference>
<dbReference type="AlphaFoldDB" id="A0A7U6GIJ4"/>
<evidence type="ECO:0000256" key="7">
    <source>
        <dbReference type="ARBA" id="ARBA00023136"/>
    </source>
</evidence>
<dbReference type="EMBL" id="AP012273">
    <property type="protein sequence ID" value="BAO44252.1"/>
    <property type="molecule type" value="Genomic_DNA"/>
</dbReference>
<feature type="transmembrane region" description="Helical" evidence="8">
    <location>
        <begin position="278"/>
        <end position="300"/>
    </location>
</feature>
<evidence type="ECO:0000256" key="3">
    <source>
        <dbReference type="ARBA" id="ARBA00022448"/>
    </source>
</evidence>
<keyword evidence="4" id="KW-1003">Cell membrane</keyword>
<evidence type="ECO:0000256" key="4">
    <source>
        <dbReference type="ARBA" id="ARBA00022475"/>
    </source>
</evidence>
<gene>
    <name evidence="9" type="ORF">TBH_C1327</name>
</gene>
<protein>
    <submittedName>
        <fullName evidence="9">Auxin efflux carrier</fullName>
    </submittedName>
</protein>
<dbReference type="GO" id="GO:0055085">
    <property type="term" value="P:transmembrane transport"/>
    <property type="evidence" value="ECO:0007669"/>
    <property type="project" value="InterPro"/>
</dbReference>
<feature type="transmembrane region" description="Helical" evidence="8">
    <location>
        <begin position="34"/>
        <end position="53"/>
    </location>
</feature>
<feature type="transmembrane region" description="Helical" evidence="8">
    <location>
        <begin position="91"/>
        <end position="113"/>
    </location>
</feature>
<dbReference type="OrthoDB" id="5291198at2"/>
<evidence type="ECO:0000313" key="9">
    <source>
        <dbReference type="EMBL" id="BAO44252.1"/>
    </source>
</evidence>
<proteinExistence type="inferred from homology"/>
<evidence type="ECO:0000256" key="1">
    <source>
        <dbReference type="ARBA" id="ARBA00004651"/>
    </source>
</evidence>
<keyword evidence="10" id="KW-1185">Reference proteome</keyword>
<evidence type="ECO:0000256" key="8">
    <source>
        <dbReference type="SAM" id="Phobius"/>
    </source>
</evidence>
<dbReference type="Gene3D" id="1.20.1530.20">
    <property type="match status" value="1"/>
</dbReference>
<dbReference type="RefSeq" id="WP_041066865.1">
    <property type="nucleotide sequence ID" value="NZ_AP012273.1"/>
</dbReference>
<feature type="transmembrane region" description="Helical" evidence="8">
    <location>
        <begin position="125"/>
        <end position="145"/>
    </location>
</feature>
<keyword evidence="6 8" id="KW-1133">Transmembrane helix</keyword>
<dbReference type="GO" id="GO:0005886">
    <property type="term" value="C:plasma membrane"/>
    <property type="evidence" value="ECO:0007669"/>
    <property type="project" value="UniProtKB-SubCell"/>
</dbReference>
<feature type="transmembrane region" description="Helical" evidence="8">
    <location>
        <begin position="59"/>
        <end position="79"/>
    </location>
</feature>